<evidence type="ECO:0000313" key="5">
    <source>
        <dbReference type="Proteomes" id="UP000642014"/>
    </source>
</evidence>
<accession>A0AAV4KTR6</accession>
<organism evidence="2 5">
    <name type="scientific">Streptomyces cinereoruber</name>
    <dbReference type="NCBI Taxonomy" id="67260"/>
    <lineage>
        <taxon>Bacteria</taxon>
        <taxon>Bacillati</taxon>
        <taxon>Actinomycetota</taxon>
        <taxon>Actinomycetes</taxon>
        <taxon>Kitasatosporales</taxon>
        <taxon>Streptomycetaceae</taxon>
        <taxon>Streptomyces</taxon>
    </lineage>
</organism>
<dbReference type="EMBL" id="CP023693">
    <property type="protein sequence ID" value="QEV31709.1"/>
    <property type="molecule type" value="Genomic_DNA"/>
</dbReference>
<feature type="region of interest" description="Disordered" evidence="1">
    <location>
        <begin position="78"/>
        <end position="101"/>
    </location>
</feature>
<evidence type="ECO:0000313" key="4">
    <source>
        <dbReference type="Proteomes" id="UP000326029"/>
    </source>
</evidence>
<evidence type="ECO:0000313" key="3">
    <source>
        <dbReference type="EMBL" id="QEV31709.1"/>
    </source>
</evidence>
<dbReference type="RefSeq" id="WP_109186599.1">
    <property type="nucleotide sequence ID" value="NZ_BMSJ01000018.1"/>
</dbReference>
<dbReference type="Proteomes" id="UP000326029">
    <property type="component" value="Chromosome"/>
</dbReference>
<reference evidence="3 4" key="2">
    <citation type="submission" date="2017-09" db="EMBL/GenBank/DDBJ databases">
        <authorList>
            <person name="Lee N."/>
            <person name="Cho B.-K."/>
        </authorList>
    </citation>
    <scope>NUCLEOTIDE SEQUENCE [LARGE SCALE GENOMIC DNA]</scope>
    <source>
        <strain evidence="3 4">ATCC 19740</strain>
    </source>
</reference>
<evidence type="ECO:0000313" key="2">
    <source>
        <dbReference type="EMBL" id="GGR51610.1"/>
    </source>
</evidence>
<proteinExistence type="predicted"/>
<gene>
    <name evidence="3" type="ORF">CP977_05655</name>
    <name evidence="2" type="ORF">GCM10010497_63730</name>
</gene>
<reference evidence="2 5" key="1">
    <citation type="journal article" date="2014" name="Int. J. Syst. Evol. Microbiol.">
        <title>Complete genome sequence of Corynebacterium casei LMG S-19264T (=DSM 44701T), isolated from a smear-ripened cheese.</title>
        <authorList>
            <consortium name="US DOE Joint Genome Institute (JGI-PGF)"/>
            <person name="Walter F."/>
            <person name="Albersmeier A."/>
            <person name="Kalinowski J."/>
            <person name="Ruckert C."/>
        </authorList>
    </citation>
    <scope>NUCLEOTIDE SEQUENCE [LARGE SCALE GENOMIC DNA]</scope>
    <source>
        <strain evidence="2 5">JCM 4205</strain>
    </source>
</reference>
<reference evidence="2" key="3">
    <citation type="submission" date="2023-08" db="EMBL/GenBank/DDBJ databases">
        <authorList>
            <person name="Sun Q."/>
            <person name="Ohkuma M."/>
        </authorList>
    </citation>
    <scope>NUCLEOTIDE SEQUENCE</scope>
    <source>
        <strain evidence="2">JCM 4205</strain>
    </source>
</reference>
<name>A0AAV4KTR6_9ACTN</name>
<keyword evidence="4" id="KW-1185">Reference proteome</keyword>
<protein>
    <submittedName>
        <fullName evidence="2">Uncharacterized protein</fullName>
    </submittedName>
</protein>
<feature type="compositionally biased region" description="Basic and acidic residues" evidence="1">
    <location>
        <begin position="80"/>
        <end position="101"/>
    </location>
</feature>
<dbReference type="GeneID" id="95453253"/>
<dbReference type="AlphaFoldDB" id="A0AAV4KTR6"/>
<dbReference type="EMBL" id="BMSJ01000018">
    <property type="protein sequence ID" value="GGR51610.1"/>
    <property type="molecule type" value="Genomic_DNA"/>
</dbReference>
<feature type="region of interest" description="Disordered" evidence="1">
    <location>
        <begin position="42"/>
        <end position="66"/>
    </location>
</feature>
<sequence>MRGSSLVVHAVIAVTGVEMLRRAGPSGAGTSSTAAAQALATGLLPAPDPGPVRRLPRPGRTILDSGVVTGTPTAVLLGRFEGRSEDRSERRGGEPEPRAPE</sequence>
<dbReference type="Proteomes" id="UP000642014">
    <property type="component" value="Unassembled WGS sequence"/>
</dbReference>
<evidence type="ECO:0000256" key="1">
    <source>
        <dbReference type="SAM" id="MobiDB-lite"/>
    </source>
</evidence>